<dbReference type="InterPro" id="IPR024370">
    <property type="entry name" value="PBP_domain"/>
</dbReference>
<dbReference type="PANTHER" id="PTHR30570:SF1">
    <property type="entry name" value="PHOSPHATE-BINDING PROTEIN PSTS"/>
    <property type="match status" value="1"/>
</dbReference>
<evidence type="ECO:0000256" key="2">
    <source>
        <dbReference type="ARBA" id="ARBA00004193"/>
    </source>
</evidence>
<evidence type="ECO:0000256" key="7">
    <source>
        <dbReference type="ARBA" id="ARBA00023139"/>
    </source>
</evidence>
<comment type="function">
    <text evidence="1">Part of the ABC transporter complex PstSACB involved in phosphate import.</text>
</comment>
<keyword evidence="8" id="KW-0449">Lipoprotein</keyword>
<keyword evidence="12" id="KW-1185">Reference proteome</keyword>
<feature type="domain" description="PBP" evidence="10">
    <location>
        <begin position="255"/>
        <end position="458"/>
    </location>
</feature>
<dbReference type="EMBL" id="JAOQIO010000107">
    <property type="protein sequence ID" value="MCU6796791.1"/>
    <property type="molecule type" value="Genomic_DNA"/>
</dbReference>
<keyword evidence="9" id="KW-1133">Transmembrane helix</keyword>
<keyword evidence="5" id="KW-0813">Transport</keyword>
<keyword evidence="9" id="KW-0472">Membrane</keyword>
<evidence type="ECO:0000256" key="4">
    <source>
        <dbReference type="ARBA" id="ARBA00011529"/>
    </source>
</evidence>
<evidence type="ECO:0000256" key="8">
    <source>
        <dbReference type="ARBA" id="ARBA00023288"/>
    </source>
</evidence>
<feature type="transmembrane region" description="Helical" evidence="9">
    <location>
        <begin position="23"/>
        <end position="51"/>
    </location>
</feature>
<evidence type="ECO:0000256" key="5">
    <source>
        <dbReference type="ARBA" id="ARBA00022592"/>
    </source>
</evidence>
<dbReference type="Pfam" id="PF12849">
    <property type="entry name" value="PBP_like_2"/>
    <property type="match status" value="1"/>
</dbReference>
<keyword evidence="7" id="KW-0564">Palmitate</keyword>
<organism evidence="11 12">
    <name type="scientific">Paenibacillus baimaensis</name>
    <dbReference type="NCBI Taxonomy" id="2982185"/>
    <lineage>
        <taxon>Bacteria</taxon>
        <taxon>Bacillati</taxon>
        <taxon>Bacillota</taxon>
        <taxon>Bacilli</taxon>
        <taxon>Bacillales</taxon>
        <taxon>Paenibacillaceae</taxon>
        <taxon>Paenibacillus</taxon>
    </lineage>
</organism>
<comment type="caution">
    <text evidence="11">The sequence shown here is derived from an EMBL/GenBank/DDBJ whole genome shotgun (WGS) entry which is preliminary data.</text>
</comment>
<feature type="transmembrane region" description="Helical" evidence="9">
    <location>
        <begin position="198"/>
        <end position="218"/>
    </location>
</feature>
<sequence>MIPTDHSTSEDNKQSVQSRALDWTLIIFSLLGWGSITFVLYLVATIGTLVFTESSVASWLQTDNLSDGSLAVLLGAILSLVAAAFVSYGLFLAAVNKESVRWLAFASLPVLIVGVYLWYSCYLGSSPMDGFEGNTWFIYLIYVSWATPGFDYIRHYVPDGWMPFIGLSASFLPTLCGILGTSLYSITSSWSWSRLNTLISIIAIPCCMTLCFGVSLFIPSSAEFTPQSYPKVDGATAAIHLGQELAHQLEGMNRPKAERAVSFSTTHYAYVNLISKKADLILVAGPSDEEQLLAKESGVVLKLTPIGKDAFIFLVHHNNPIESLTIQQIQAIYAGTIHNWQEVGGNDEAITSFQREPNSGSQTYMETKVMKGHSLMTAAREHKITGMGGMIDKVAEYTNANNAIGYSFYYYANEMHRRQGVKFVKLNGVESNKDNIRNGSYPLTAVLYAVTRDEEPQDEPTSRMLSWLLSAKGAAAIEKSGFVPIQ</sequence>
<keyword evidence="5" id="KW-0592">Phosphate transport</keyword>
<dbReference type="PANTHER" id="PTHR30570">
    <property type="entry name" value="PERIPLASMIC PHOSPHATE BINDING COMPONENT OF PHOSPHATE ABC TRANSPORTER"/>
    <property type="match status" value="1"/>
</dbReference>
<accession>A0ABT2URV8</accession>
<gene>
    <name evidence="11" type="ORF">OB236_32160</name>
</gene>
<dbReference type="Gene3D" id="3.40.190.10">
    <property type="entry name" value="Periplasmic binding protein-like II"/>
    <property type="match status" value="2"/>
</dbReference>
<evidence type="ECO:0000256" key="1">
    <source>
        <dbReference type="ARBA" id="ARBA00002841"/>
    </source>
</evidence>
<dbReference type="InterPro" id="IPR050811">
    <property type="entry name" value="Phosphate_ABC_transporter"/>
</dbReference>
<dbReference type="SUPFAM" id="SSF53850">
    <property type="entry name" value="Periplasmic binding protein-like II"/>
    <property type="match status" value="1"/>
</dbReference>
<comment type="similarity">
    <text evidence="3">Belongs to the PstS family.</text>
</comment>
<comment type="subunit">
    <text evidence="4">The complex is composed of two ATP-binding proteins (PstB), two transmembrane proteins (PstC and PstA) and a solute-binding protein (PstS).</text>
</comment>
<feature type="transmembrane region" description="Helical" evidence="9">
    <location>
        <begin position="161"/>
        <end position="186"/>
    </location>
</feature>
<evidence type="ECO:0000256" key="9">
    <source>
        <dbReference type="SAM" id="Phobius"/>
    </source>
</evidence>
<dbReference type="RefSeq" id="WP_262687607.1">
    <property type="nucleotide sequence ID" value="NZ_JAOQIO010000107.1"/>
</dbReference>
<keyword evidence="9" id="KW-0812">Transmembrane</keyword>
<evidence type="ECO:0000256" key="6">
    <source>
        <dbReference type="ARBA" id="ARBA00022729"/>
    </source>
</evidence>
<dbReference type="Proteomes" id="UP001652445">
    <property type="component" value="Unassembled WGS sequence"/>
</dbReference>
<keyword evidence="6" id="KW-0732">Signal</keyword>
<protein>
    <submittedName>
        <fullName evidence="11">Substrate-binding domain-containing protein</fullName>
    </submittedName>
</protein>
<feature type="transmembrane region" description="Helical" evidence="9">
    <location>
        <begin position="102"/>
        <end position="119"/>
    </location>
</feature>
<evidence type="ECO:0000259" key="10">
    <source>
        <dbReference type="Pfam" id="PF12849"/>
    </source>
</evidence>
<reference evidence="11 12" key="1">
    <citation type="submission" date="2022-09" db="EMBL/GenBank/DDBJ databases">
        <authorList>
            <person name="Han X.L."/>
            <person name="Wang Q."/>
            <person name="Lu T."/>
        </authorList>
    </citation>
    <scope>NUCLEOTIDE SEQUENCE [LARGE SCALE GENOMIC DNA]</scope>
    <source>
        <strain evidence="11 12">WQ 127069</strain>
    </source>
</reference>
<feature type="transmembrane region" description="Helical" evidence="9">
    <location>
        <begin position="71"/>
        <end position="95"/>
    </location>
</feature>
<evidence type="ECO:0000313" key="11">
    <source>
        <dbReference type="EMBL" id="MCU6796791.1"/>
    </source>
</evidence>
<proteinExistence type="inferred from homology"/>
<evidence type="ECO:0000313" key="12">
    <source>
        <dbReference type="Proteomes" id="UP001652445"/>
    </source>
</evidence>
<name>A0ABT2URV8_9BACL</name>
<comment type="subcellular location">
    <subcellularLocation>
        <location evidence="2">Cell membrane</location>
        <topology evidence="2">Lipid-anchor</topology>
    </subcellularLocation>
</comment>
<evidence type="ECO:0000256" key="3">
    <source>
        <dbReference type="ARBA" id="ARBA00008725"/>
    </source>
</evidence>